<feature type="non-terminal residue" evidence="3">
    <location>
        <position position="141"/>
    </location>
</feature>
<protein>
    <recommendedName>
        <fullName evidence="2">IPT/TIG domain-containing protein</fullName>
    </recommendedName>
</protein>
<sequence length="141" mass="16256">ELIIHGSNLTAVGHTKNDITVHIGCDLCNIIHFQVDKIVCQPPSYRPKKYSKNNRLCYDSEHPWIIVTIDNIHSHVGYMIYPKKVIILGIISGCLLTMLIRCSQQKSRRRYLYGAGMNSHDNEKETYNDNLLNKTYQKLPI</sequence>
<keyword evidence="1" id="KW-0812">Transmembrane</keyword>
<organism evidence="3 4">
    <name type="scientific">Adineta steineri</name>
    <dbReference type="NCBI Taxonomy" id="433720"/>
    <lineage>
        <taxon>Eukaryota</taxon>
        <taxon>Metazoa</taxon>
        <taxon>Spiralia</taxon>
        <taxon>Gnathifera</taxon>
        <taxon>Rotifera</taxon>
        <taxon>Eurotatoria</taxon>
        <taxon>Bdelloidea</taxon>
        <taxon>Adinetida</taxon>
        <taxon>Adinetidae</taxon>
        <taxon>Adineta</taxon>
    </lineage>
</organism>
<evidence type="ECO:0000313" key="3">
    <source>
        <dbReference type="EMBL" id="CAF4342852.1"/>
    </source>
</evidence>
<gene>
    <name evidence="3" type="ORF">OXD698_LOCUS48332</name>
</gene>
<dbReference type="InterPro" id="IPR002909">
    <property type="entry name" value="IPT_dom"/>
</dbReference>
<feature type="non-terminal residue" evidence="3">
    <location>
        <position position="1"/>
    </location>
</feature>
<dbReference type="CDD" id="cd00102">
    <property type="entry name" value="IPT"/>
    <property type="match status" value="1"/>
</dbReference>
<name>A0A820KPD4_9BILA</name>
<feature type="transmembrane region" description="Helical" evidence="1">
    <location>
        <begin position="85"/>
        <end position="102"/>
    </location>
</feature>
<feature type="domain" description="IPT/TIG" evidence="2">
    <location>
        <begin position="2"/>
        <end position="50"/>
    </location>
</feature>
<accession>A0A820KPD4</accession>
<proteinExistence type="predicted"/>
<dbReference type="EMBL" id="CAJOAZ010020090">
    <property type="protein sequence ID" value="CAF4342852.1"/>
    <property type="molecule type" value="Genomic_DNA"/>
</dbReference>
<dbReference type="Proteomes" id="UP000663844">
    <property type="component" value="Unassembled WGS sequence"/>
</dbReference>
<evidence type="ECO:0000256" key="1">
    <source>
        <dbReference type="SAM" id="Phobius"/>
    </source>
</evidence>
<comment type="caution">
    <text evidence="3">The sequence shown here is derived from an EMBL/GenBank/DDBJ whole genome shotgun (WGS) entry which is preliminary data.</text>
</comment>
<keyword evidence="1" id="KW-1133">Transmembrane helix</keyword>
<reference evidence="3" key="1">
    <citation type="submission" date="2021-02" db="EMBL/GenBank/DDBJ databases">
        <authorList>
            <person name="Nowell W R."/>
        </authorList>
    </citation>
    <scope>NUCLEOTIDE SEQUENCE</scope>
</reference>
<keyword evidence="1" id="KW-0472">Membrane</keyword>
<evidence type="ECO:0000313" key="4">
    <source>
        <dbReference type="Proteomes" id="UP000663844"/>
    </source>
</evidence>
<dbReference type="AlphaFoldDB" id="A0A820KPD4"/>
<dbReference type="Pfam" id="PF01833">
    <property type="entry name" value="TIG"/>
    <property type="match status" value="1"/>
</dbReference>
<evidence type="ECO:0000259" key="2">
    <source>
        <dbReference type="Pfam" id="PF01833"/>
    </source>
</evidence>